<keyword evidence="7" id="KW-1185">Reference proteome</keyword>
<gene>
    <name evidence="6" type="ORF">CHIRRI_LOCUS3510</name>
</gene>
<keyword evidence="3" id="KW-0325">Glycoprotein</keyword>
<evidence type="ECO:0000259" key="5">
    <source>
        <dbReference type="Pfam" id="PF16077"/>
    </source>
</evidence>
<dbReference type="PANTHER" id="PTHR23199:SF12">
    <property type="entry name" value="NEUROTROPHIN 1-RELATED"/>
    <property type="match status" value="1"/>
</dbReference>
<keyword evidence="2" id="KW-1015">Disulfide bond</keyword>
<feature type="signal peptide" evidence="4">
    <location>
        <begin position="1"/>
        <end position="18"/>
    </location>
</feature>
<dbReference type="GO" id="GO:0005121">
    <property type="term" value="F:Toll binding"/>
    <property type="evidence" value="ECO:0007669"/>
    <property type="project" value="TreeGrafter"/>
</dbReference>
<feature type="domain" description="Spaetzle" evidence="5">
    <location>
        <begin position="70"/>
        <end position="164"/>
    </location>
</feature>
<organism evidence="6 7">
    <name type="scientific">Chironomus riparius</name>
    <dbReference type="NCBI Taxonomy" id="315576"/>
    <lineage>
        <taxon>Eukaryota</taxon>
        <taxon>Metazoa</taxon>
        <taxon>Ecdysozoa</taxon>
        <taxon>Arthropoda</taxon>
        <taxon>Hexapoda</taxon>
        <taxon>Insecta</taxon>
        <taxon>Pterygota</taxon>
        <taxon>Neoptera</taxon>
        <taxon>Endopterygota</taxon>
        <taxon>Diptera</taxon>
        <taxon>Nematocera</taxon>
        <taxon>Chironomoidea</taxon>
        <taxon>Chironomidae</taxon>
        <taxon>Chironominae</taxon>
        <taxon>Chironomus</taxon>
    </lineage>
</organism>
<dbReference type="Gene3D" id="2.10.90.10">
    <property type="entry name" value="Cystine-knot cytokines"/>
    <property type="match status" value="1"/>
</dbReference>
<evidence type="ECO:0000256" key="1">
    <source>
        <dbReference type="ARBA" id="ARBA00022729"/>
    </source>
</evidence>
<dbReference type="Proteomes" id="UP001153620">
    <property type="component" value="Chromosome 1"/>
</dbReference>
<evidence type="ECO:0000313" key="6">
    <source>
        <dbReference type="EMBL" id="CAG9800570.1"/>
    </source>
</evidence>
<proteinExistence type="predicted"/>
<dbReference type="AlphaFoldDB" id="A0A9N9RLN7"/>
<evidence type="ECO:0000256" key="3">
    <source>
        <dbReference type="ARBA" id="ARBA00023180"/>
    </source>
</evidence>
<dbReference type="Pfam" id="PF16077">
    <property type="entry name" value="Spaetzle"/>
    <property type="match status" value="1"/>
</dbReference>
<dbReference type="SUPFAM" id="SSF57501">
    <property type="entry name" value="Cystine-knot cytokines"/>
    <property type="match status" value="1"/>
</dbReference>
<dbReference type="InterPro" id="IPR029034">
    <property type="entry name" value="Cystine-knot_cytokine"/>
</dbReference>
<dbReference type="InterPro" id="IPR032104">
    <property type="entry name" value="Spaetzle"/>
</dbReference>
<evidence type="ECO:0000313" key="7">
    <source>
        <dbReference type="Proteomes" id="UP001153620"/>
    </source>
</evidence>
<dbReference type="GO" id="GO:0005615">
    <property type="term" value="C:extracellular space"/>
    <property type="evidence" value="ECO:0007669"/>
    <property type="project" value="UniProtKB-ARBA"/>
</dbReference>
<keyword evidence="1 4" id="KW-0732">Signal</keyword>
<dbReference type="GO" id="GO:0045087">
    <property type="term" value="P:innate immune response"/>
    <property type="evidence" value="ECO:0007669"/>
    <property type="project" value="TreeGrafter"/>
</dbReference>
<accession>A0A9N9RLN7</accession>
<reference evidence="6" key="2">
    <citation type="submission" date="2022-10" db="EMBL/GenBank/DDBJ databases">
        <authorList>
            <consortium name="ENA_rothamsted_submissions"/>
            <consortium name="culmorum"/>
            <person name="King R."/>
        </authorList>
    </citation>
    <scope>NUCLEOTIDE SEQUENCE</scope>
</reference>
<dbReference type="PANTHER" id="PTHR23199">
    <property type="entry name" value="NEUROTROPHIN 1-RELATED"/>
    <property type="match status" value="1"/>
</dbReference>
<feature type="chain" id="PRO_5040205049" description="Spaetzle domain-containing protein" evidence="4">
    <location>
        <begin position="19"/>
        <end position="172"/>
    </location>
</feature>
<name>A0A9N9RLN7_9DIPT</name>
<protein>
    <recommendedName>
        <fullName evidence="5">Spaetzle domain-containing protein</fullName>
    </recommendedName>
</protein>
<dbReference type="GO" id="GO:0021556">
    <property type="term" value="P:central nervous system formation"/>
    <property type="evidence" value="ECO:0007669"/>
    <property type="project" value="TreeGrafter"/>
</dbReference>
<evidence type="ECO:0000256" key="2">
    <source>
        <dbReference type="ARBA" id="ARBA00023157"/>
    </source>
</evidence>
<evidence type="ECO:0000256" key="4">
    <source>
        <dbReference type="SAM" id="SignalP"/>
    </source>
</evidence>
<dbReference type="EMBL" id="OU895877">
    <property type="protein sequence ID" value="CAG9800570.1"/>
    <property type="molecule type" value="Genomic_DNA"/>
</dbReference>
<sequence length="172" mass="20161">MMSLKLVIFSVFLASTLAGKFCEDLICEDDSDYPLDDLNSLELWKYKFPQQKVDDQKRHKRDEQDTYETELCHSIKKTIHPKKLNNLLNKPQVVVNHGNYTQTLRIEECSNPRSSCDLDTFPNTASTKTMCVQKHMEISLWTFRDQNRSLAQETFYYPSSCNCAMFKKKIEE</sequence>
<dbReference type="OrthoDB" id="6359065at2759"/>
<reference evidence="6" key="1">
    <citation type="submission" date="2022-01" db="EMBL/GenBank/DDBJ databases">
        <authorList>
            <person name="King R."/>
        </authorList>
    </citation>
    <scope>NUCLEOTIDE SEQUENCE</scope>
</reference>
<dbReference type="InterPro" id="IPR052444">
    <property type="entry name" value="Spz/Toll_ligand-like"/>
</dbReference>
<dbReference type="GO" id="GO:0008083">
    <property type="term" value="F:growth factor activity"/>
    <property type="evidence" value="ECO:0007669"/>
    <property type="project" value="TreeGrafter"/>
</dbReference>